<dbReference type="VEuPathDB" id="FungiDB:PC110_g15074"/>
<dbReference type="Proteomes" id="UP000736787">
    <property type="component" value="Unassembled WGS sequence"/>
</dbReference>
<evidence type="ECO:0000256" key="1">
    <source>
        <dbReference type="ARBA" id="ARBA00023125"/>
    </source>
</evidence>
<name>A0A8T1DJF9_9STRA</name>
<feature type="region of interest" description="Disordered" evidence="2">
    <location>
        <begin position="1"/>
        <end position="20"/>
    </location>
</feature>
<proteinExistence type="predicted"/>
<evidence type="ECO:0000256" key="2">
    <source>
        <dbReference type="SAM" id="MobiDB-lite"/>
    </source>
</evidence>
<dbReference type="Gene3D" id="1.10.150.130">
    <property type="match status" value="1"/>
</dbReference>
<gene>
    <name evidence="3" type="ORF">PC117_g10766</name>
</gene>
<organism evidence="3 4">
    <name type="scientific">Phytophthora cactorum</name>
    <dbReference type="NCBI Taxonomy" id="29920"/>
    <lineage>
        <taxon>Eukaryota</taxon>
        <taxon>Sar</taxon>
        <taxon>Stramenopiles</taxon>
        <taxon>Oomycota</taxon>
        <taxon>Peronosporomycetes</taxon>
        <taxon>Peronosporales</taxon>
        <taxon>Peronosporaceae</taxon>
        <taxon>Phytophthora</taxon>
    </lineage>
</organism>
<accession>A0A8T1DJF9</accession>
<reference evidence="3" key="1">
    <citation type="submission" date="2018-10" db="EMBL/GenBank/DDBJ databases">
        <title>Effector identification in a new, highly contiguous assembly of the strawberry crown rot pathogen Phytophthora cactorum.</title>
        <authorList>
            <person name="Armitage A.D."/>
            <person name="Nellist C.F."/>
            <person name="Bates H."/>
            <person name="Vickerstaff R.J."/>
            <person name="Harrison R.J."/>
        </authorList>
    </citation>
    <scope>NUCLEOTIDE SEQUENCE</scope>
    <source>
        <strain evidence="3">4040</strain>
    </source>
</reference>
<dbReference type="AlphaFoldDB" id="A0A8T1DJF9"/>
<dbReference type="EMBL" id="RCMK01000266">
    <property type="protein sequence ID" value="KAG2939879.1"/>
    <property type="molecule type" value="Genomic_DNA"/>
</dbReference>
<feature type="compositionally biased region" description="Basic residues" evidence="2">
    <location>
        <begin position="1"/>
        <end position="10"/>
    </location>
</feature>
<sequence>MYAVKLKHGGPRAGQEGPQTADEVIKKATQTVYEASFKNFLDFCVTNSYPDPRHEPHHEIPVVLVAYLQSISASSYISLQTAKKARSAREDESGAKHGYGNPARDPYVRQFMRGLKKQKKASEYVPAKAVPISLNMITVLHAILDTPTGAKGFSEESRVMFKAVSSFGLYGMCRINEVLPLKWKDLSLRPYRTSVAAPHEVTDKKVLKTNDAATGCEKVRVGWRKKMSKQVLITLLNGIALGLNRDGKQVTGYVRKHWTNTRFTSHTHFAVPVPNTVSGVHSLVVAGRCV</sequence>
<keyword evidence="1" id="KW-0238">DNA-binding</keyword>
<dbReference type="GO" id="GO:0003677">
    <property type="term" value="F:DNA binding"/>
    <property type="evidence" value="ECO:0007669"/>
    <property type="project" value="UniProtKB-KW"/>
</dbReference>
<evidence type="ECO:0000313" key="3">
    <source>
        <dbReference type="EMBL" id="KAG2939879.1"/>
    </source>
</evidence>
<evidence type="ECO:0000313" key="4">
    <source>
        <dbReference type="Proteomes" id="UP000736787"/>
    </source>
</evidence>
<protein>
    <submittedName>
        <fullName evidence="3">Uncharacterized protein</fullName>
    </submittedName>
</protein>
<dbReference type="InterPro" id="IPR010998">
    <property type="entry name" value="Integrase_recombinase_N"/>
</dbReference>
<comment type="caution">
    <text evidence="3">The sequence shown here is derived from an EMBL/GenBank/DDBJ whole genome shotgun (WGS) entry which is preliminary data.</text>
</comment>